<feature type="region of interest" description="Disordered" evidence="1">
    <location>
        <begin position="835"/>
        <end position="889"/>
    </location>
</feature>
<feature type="region of interest" description="Disordered" evidence="1">
    <location>
        <begin position="129"/>
        <end position="186"/>
    </location>
</feature>
<reference evidence="4" key="1">
    <citation type="submission" date="2025-08" db="UniProtKB">
        <authorList>
            <consortium name="RefSeq"/>
        </authorList>
    </citation>
    <scope>IDENTIFICATION</scope>
    <source>
        <tissue evidence="4">Whole body</tissue>
    </source>
</reference>
<dbReference type="PANTHER" id="PTHR39952:SF1">
    <property type="match status" value="1"/>
</dbReference>
<evidence type="ECO:0000313" key="3">
    <source>
        <dbReference type="Proteomes" id="UP000694924"/>
    </source>
</evidence>
<feature type="transmembrane region" description="Helical" evidence="2">
    <location>
        <begin position="744"/>
        <end position="767"/>
    </location>
</feature>
<feature type="transmembrane region" description="Helical" evidence="2">
    <location>
        <begin position="597"/>
        <end position="618"/>
    </location>
</feature>
<feature type="transmembrane region" description="Helical" evidence="2">
    <location>
        <begin position="667"/>
        <end position="689"/>
    </location>
</feature>
<feature type="region of interest" description="Disordered" evidence="1">
    <location>
        <begin position="250"/>
        <end position="275"/>
    </location>
</feature>
<dbReference type="GeneID" id="107071078"/>
<sequence>MSQGSSLSNDLDGTMCDLEGSQQQQQHPCQCSTMSGINSIRTQRDRTDRSVMGSTRISNNQELPRGLETLQSAFEPLRRLDSPMSHQEARSVEIMEHQNTPLTRHARNVPCSPRNLDLSRNLAFEAARRVQESSSLQESRQSLTSSPSHLSDTNPNPMETSLSSKETSEKQLDDPCGLSPKQNISKDKLKNIQQVLNTYQHHRIPISGESNTPERNVHGHFHGDSHVHLHKHNVDNTSRTNANLEASEGLKGFQQRQQHSHHHHGTPKTSSVTHHHGSAMIHHAGGHHHGNLAAGLVGHIHSNPTTSLSGSGNAGTSTTTMTTTTITMTTTTTMMSAVAGTTTTTSIIGQKGSPLTSHRHPTVSSAMSGTSSNSSMMNHGGSPSVHRHVSVNASASLSATPLVARHHGSSSTGSLTGRSSVNHHHVSSGISCESSSSNANTRTHSRLDHVHDHHHLLQQVHSLHPDSRSRDRAASLVHPLDEQQHHSHHHGHVHAHGHPHLQSNDTKNSSLIRMDAIQVSAPSKSSKCQCHAVQQGNRNKRNSEGETDDSGGIVEVTSRTHQPPALPPRPPPRPTRRYETASADQCHTGEGGCCKKYVVLCCLCGGLSAGVGSVFLAVHAVLSAHTASLALFETVPSYIPGIMLILMGLFTMLLARRKHRYGLLMKVCGSVGVVCALVCVLVTVTTTVIHMSRLQGLRECVYTARARSCTCYGAPQSKGDPGVLFEGTPHCEAVHGALYTCLRALFGVSVAGILACIFSCMLVYQLLSHEKKKMYWEQLELRCRSLYGQGGPVGPPTASCGCCNDCGGASPWWAQTPGNLYTPNPDLAPSRRWRLPWSRPRGPAPSPDSNYGFHTQTRQTETNPDNTAGPYSVLNSQSSGPYSVLNTPNGPYTPSTASYSVLETPVPLWGPPPPYSDPNSPARRPQVADTRPRMSKRIDNFDGNEDHRSRSTKRPSDNYENAEEISNSTDPEGGNDGTMKGRRARKPLKGVENGAFQQEPNPGGKQSESELYFGDVSSCCGPESSFYDLAVEKEGAKHSEGVDYLAARLGKRQLSKRSRLPLPLPSDGGDIPSDSYANSDEPRNTRGPFLAPDAQYEVIQQARYTYYAPKEDEELDEEAATSSYFREEDTDRPRERDYRDYHSGQEEETPQCCLSDSTTLDSGWQSGEQQQSDDNVRPVNV</sequence>
<feature type="region of interest" description="Disordered" evidence="1">
    <location>
        <begin position="1105"/>
        <end position="1181"/>
    </location>
</feature>
<feature type="compositionally biased region" description="Polar residues" evidence="1">
    <location>
        <begin position="1152"/>
        <end position="1173"/>
    </location>
</feature>
<keyword evidence="2" id="KW-1133">Transmembrane helix</keyword>
<feature type="compositionally biased region" description="Basic and acidic residues" evidence="1">
    <location>
        <begin position="1125"/>
        <end position="1145"/>
    </location>
</feature>
<feature type="compositionally biased region" description="Pro residues" evidence="1">
    <location>
        <begin position="564"/>
        <end position="573"/>
    </location>
</feature>
<proteinExistence type="predicted"/>
<dbReference type="Proteomes" id="UP000694924">
    <property type="component" value="Unplaced"/>
</dbReference>
<feature type="region of interest" description="Disordered" evidence="1">
    <location>
        <begin position="910"/>
        <end position="982"/>
    </location>
</feature>
<keyword evidence="3" id="KW-1185">Reference proteome</keyword>
<dbReference type="PANTHER" id="PTHR39952">
    <property type="entry name" value="FI02073P"/>
    <property type="match status" value="1"/>
</dbReference>
<organism evidence="3 4">
    <name type="scientific">Polistes dominula</name>
    <name type="common">European paper wasp</name>
    <name type="synonym">Vespa dominula</name>
    <dbReference type="NCBI Taxonomy" id="743375"/>
    <lineage>
        <taxon>Eukaryota</taxon>
        <taxon>Metazoa</taxon>
        <taxon>Ecdysozoa</taxon>
        <taxon>Arthropoda</taxon>
        <taxon>Hexapoda</taxon>
        <taxon>Insecta</taxon>
        <taxon>Pterygota</taxon>
        <taxon>Neoptera</taxon>
        <taxon>Endopterygota</taxon>
        <taxon>Hymenoptera</taxon>
        <taxon>Apocrita</taxon>
        <taxon>Aculeata</taxon>
        <taxon>Vespoidea</taxon>
        <taxon>Vespidae</taxon>
        <taxon>Polistinae</taxon>
        <taxon>Polistini</taxon>
        <taxon>Polistes</taxon>
    </lineage>
</organism>
<feature type="region of interest" description="Disordered" evidence="1">
    <location>
        <begin position="481"/>
        <end position="506"/>
    </location>
</feature>
<feature type="compositionally biased region" description="Low complexity" evidence="1">
    <location>
        <begin position="132"/>
        <end position="146"/>
    </location>
</feature>
<feature type="compositionally biased region" description="Polar residues" evidence="1">
    <location>
        <begin position="526"/>
        <end position="537"/>
    </location>
</feature>
<feature type="compositionally biased region" description="Polar residues" evidence="1">
    <location>
        <begin position="995"/>
        <end position="1006"/>
    </location>
</feature>
<keyword evidence="2" id="KW-0472">Membrane</keyword>
<evidence type="ECO:0000313" key="4">
    <source>
        <dbReference type="RefSeq" id="XP_015185256.1"/>
    </source>
</evidence>
<feature type="transmembrane region" description="Helical" evidence="2">
    <location>
        <begin position="638"/>
        <end position="655"/>
    </location>
</feature>
<feature type="compositionally biased region" description="Polar residues" evidence="1">
    <location>
        <begin position="847"/>
        <end position="866"/>
    </location>
</feature>
<gene>
    <name evidence="4" type="primary">LOC107071078</name>
</gene>
<feature type="compositionally biased region" description="Low complexity" evidence="1">
    <location>
        <begin position="427"/>
        <end position="437"/>
    </location>
</feature>
<name>A0ABM1IYG9_POLDO</name>
<feature type="region of interest" description="Disordered" evidence="1">
    <location>
        <begin position="1050"/>
        <end position="1093"/>
    </location>
</feature>
<feature type="compositionally biased region" description="Basic residues" evidence="1">
    <location>
        <begin position="1050"/>
        <end position="1059"/>
    </location>
</feature>
<evidence type="ECO:0000256" key="2">
    <source>
        <dbReference type="SAM" id="Phobius"/>
    </source>
</evidence>
<feature type="compositionally biased region" description="Low complexity" evidence="1">
    <location>
        <begin position="364"/>
        <end position="384"/>
    </location>
</feature>
<feature type="region of interest" description="Disordered" evidence="1">
    <location>
        <begin position="991"/>
        <end position="1010"/>
    </location>
</feature>
<feature type="compositionally biased region" description="Low complexity" evidence="1">
    <location>
        <begin position="409"/>
        <end position="420"/>
    </location>
</feature>
<feature type="region of interest" description="Disordered" evidence="1">
    <location>
        <begin position="346"/>
        <end position="387"/>
    </location>
</feature>
<dbReference type="RefSeq" id="XP_015185256.1">
    <property type="nucleotide sequence ID" value="XM_015329770.1"/>
</dbReference>
<protein>
    <submittedName>
        <fullName evidence="4">Uncharacterized protein LOC107071078 isoform X2</fullName>
    </submittedName>
</protein>
<feature type="region of interest" description="Disordered" evidence="1">
    <location>
        <begin position="403"/>
        <end position="443"/>
    </location>
</feature>
<feature type="compositionally biased region" description="Polar residues" evidence="1">
    <location>
        <begin position="873"/>
        <end position="889"/>
    </location>
</feature>
<feature type="compositionally biased region" description="Basic and acidic residues" evidence="1">
    <location>
        <begin position="930"/>
        <end position="957"/>
    </location>
</feature>
<feature type="compositionally biased region" description="Basic residues" evidence="1">
    <location>
        <begin position="486"/>
        <end position="499"/>
    </location>
</feature>
<accession>A0ABM1IYG9</accession>
<keyword evidence="2" id="KW-0812">Transmembrane</keyword>
<evidence type="ECO:0000256" key="1">
    <source>
        <dbReference type="SAM" id="MobiDB-lite"/>
    </source>
</evidence>
<feature type="compositionally biased region" description="Polar residues" evidence="1">
    <location>
        <begin position="147"/>
        <end position="158"/>
    </location>
</feature>
<feature type="region of interest" description="Disordered" evidence="1">
    <location>
        <begin position="526"/>
        <end position="578"/>
    </location>
</feature>